<dbReference type="Gene3D" id="1.10.10.60">
    <property type="entry name" value="Homeodomain-like"/>
    <property type="match status" value="1"/>
</dbReference>
<dbReference type="RefSeq" id="WP_215240213.1">
    <property type="nucleotide sequence ID" value="NZ_CAJRAF010000002.1"/>
</dbReference>
<dbReference type="PANTHER" id="PTHR46796">
    <property type="entry name" value="HTH-TYPE TRANSCRIPTIONAL ACTIVATOR RHAS-RELATED"/>
    <property type="match status" value="1"/>
</dbReference>
<proteinExistence type="predicted"/>
<evidence type="ECO:0000313" key="6">
    <source>
        <dbReference type="Proteomes" id="UP000680038"/>
    </source>
</evidence>
<feature type="domain" description="HTH araC/xylS-type" evidence="4">
    <location>
        <begin position="157"/>
        <end position="262"/>
    </location>
</feature>
<dbReference type="EMBL" id="CAJRAF010000002">
    <property type="protein sequence ID" value="CAG5006232.1"/>
    <property type="molecule type" value="Genomic_DNA"/>
</dbReference>
<name>A0A916JE30_9BACT</name>
<dbReference type="Pfam" id="PF20240">
    <property type="entry name" value="DUF6597"/>
    <property type="match status" value="1"/>
</dbReference>
<evidence type="ECO:0000256" key="1">
    <source>
        <dbReference type="ARBA" id="ARBA00023015"/>
    </source>
</evidence>
<keyword evidence="3" id="KW-0804">Transcription</keyword>
<dbReference type="GO" id="GO:0003700">
    <property type="term" value="F:DNA-binding transcription factor activity"/>
    <property type="evidence" value="ECO:0007669"/>
    <property type="project" value="InterPro"/>
</dbReference>
<dbReference type="InterPro" id="IPR050204">
    <property type="entry name" value="AraC_XylS_family_regulators"/>
</dbReference>
<organism evidence="5 6">
    <name type="scientific">Dyadobacter helix</name>
    <dbReference type="NCBI Taxonomy" id="2822344"/>
    <lineage>
        <taxon>Bacteria</taxon>
        <taxon>Pseudomonadati</taxon>
        <taxon>Bacteroidota</taxon>
        <taxon>Cytophagia</taxon>
        <taxon>Cytophagales</taxon>
        <taxon>Spirosomataceae</taxon>
        <taxon>Dyadobacter</taxon>
    </lineage>
</organism>
<protein>
    <recommendedName>
        <fullName evidence="4">HTH araC/xylS-type domain-containing protein</fullName>
    </recommendedName>
</protein>
<dbReference type="AlphaFoldDB" id="A0A916JE30"/>
<dbReference type="InterPro" id="IPR018060">
    <property type="entry name" value="HTH_AraC"/>
</dbReference>
<keyword evidence="2" id="KW-0238">DNA-binding</keyword>
<keyword evidence="1" id="KW-0805">Transcription regulation</keyword>
<evidence type="ECO:0000259" key="4">
    <source>
        <dbReference type="PROSITE" id="PS01124"/>
    </source>
</evidence>
<dbReference type="Proteomes" id="UP000680038">
    <property type="component" value="Unassembled WGS sequence"/>
</dbReference>
<reference evidence="5" key="1">
    <citation type="submission" date="2021-04" db="EMBL/GenBank/DDBJ databases">
        <authorList>
            <person name="Rodrigo-Torres L."/>
            <person name="Arahal R. D."/>
            <person name="Lucena T."/>
        </authorList>
    </citation>
    <scope>NUCLEOTIDE SEQUENCE</scope>
    <source>
        <strain evidence="5">CECT 9275</strain>
    </source>
</reference>
<accession>A0A916JE30</accession>
<keyword evidence="6" id="KW-1185">Reference proteome</keyword>
<sequence length="273" mass="31716">MILKRILPRPELVHLIDTFWVFENDFGVPTDDSRVIAPNGKAKFIYSYRNGLSTVENGIQTDYKEQDIFFIGIWDRPVTLVSKSRATGTIGIELTPNGLHRFTRLSASEVSNRIHSFSDIYGAAGQNLLERLSNTQNLEEKITELQNFLVAIIQSTNRNNALIDDSVRLIQNASGLYTIKDLVDKSGYSKRYLDMLFKDHLGISPKTYAGIVRFQSFYDLWANTEQTDFYKDSLYELYYDQAHFIKEFKRFTGHTPWRYANLKNDFGKIFYRR</sequence>
<gene>
    <name evidence="5" type="ORF">DYBT9275_03765</name>
</gene>
<evidence type="ECO:0000256" key="3">
    <source>
        <dbReference type="ARBA" id="ARBA00023163"/>
    </source>
</evidence>
<dbReference type="SMART" id="SM00342">
    <property type="entry name" value="HTH_ARAC"/>
    <property type="match status" value="1"/>
</dbReference>
<dbReference type="GO" id="GO:0043565">
    <property type="term" value="F:sequence-specific DNA binding"/>
    <property type="evidence" value="ECO:0007669"/>
    <property type="project" value="InterPro"/>
</dbReference>
<dbReference type="Pfam" id="PF12833">
    <property type="entry name" value="HTH_18"/>
    <property type="match status" value="1"/>
</dbReference>
<evidence type="ECO:0000313" key="5">
    <source>
        <dbReference type="EMBL" id="CAG5006232.1"/>
    </source>
</evidence>
<evidence type="ECO:0000256" key="2">
    <source>
        <dbReference type="ARBA" id="ARBA00023125"/>
    </source>
</evidence>
<dbReference type="PANTHER" id="PTHR46796:SF13">
    <property type="entry name" value="HTH-TYPE TRANSCRIPTIONAL ACTIVATOR RHAS"/>
    <property type="match status" value="1"/>
</dbReference>
<dbReference type="InterPro" id="IPR046532">
    <property type="entry name" value="DUF6597"/>
</dbReference>
<dbReference type="PROSITE" id="PS01124">
    <property type="entry name" value="HTH_ARAC_FAMILY_2"/>
    <property type="match status" value="1"/>
</dbReference>
<comment type="caution">
    <text evidence="5">The sequence shown here is derived from an EMBL/GenBank/DDBJ whole genome shotgun (WGS) entry which is preliminary data.</text>
</comment>